<proteinExistence type="predicted"/>
<evidence type="ECO:0000313" key="3">
    <source>
        <dbReference type="Proteomes" id="UP001215151"/>
    </source>
</evidence>
<accession>A0AAD7TZQ5</accession>
<sequence>MRMESLPLETLQHIFSFACLDDGFTGRSLSRVSTTIRSAARTTRFQSISLYADYERVVAFVALYKAQRAASPEHHPHVWHLSINFHARLADELCEIPQWREDLRYLFRNVAKDLRSILILVDTERDRALQHSWPIFDCPFPVLQDVTAVALSDIGILVNKSSAVPVFPVATHIHLVAAAQMTSFNLPSWLSHVPRSTHLRVSHINYWNRGFPKNFEHALDFSLPRRPDPGMQPVRRTHTRPSKPPRPITHPHLRYIMLQPAAAPAPGGWCGTGPAAYEAFTTWLDRLATYKGLVNLEVVPVTPFAHRVSYGQWCKLAKEKWLGRMNGGLGCWDLHAVDDIQPEPWRRPAGANR</sequence>
<comment type="caution">
    <text evidence="2">The sequence shown here is derived from an EMBL/GenBank/DDBJ whole genome shotgun (WGS) entry which is preliminary data.</text>
</comment>
<evidence type="ECO:0000313" key="2">
    <source>
        <dbReference type="EMBL" id="KAJ8494350.1"/>
    </source>
</evidence>
<feature type="compositionally biased region" description="Basic residues" evidence="1">
    <location>
        <begin position="235"/>
        <end position="246"/>
    </location>
</feature>
<keyword evidence="3" id="KW-1185">Reference proteome</keyword>
<gene>
    <name evidence="2" type="ORF">ONZ51_g2374</name>
</gene>
<evidence type="ECO:0008006" key="4">
    <source>
        <dbReference type="Google" id="ProtNLM"/>
    </source>
</evidence>
<protein>
    <recommendedName>
        <fullName evidence="4">F-box domain-containing protein</fullName>
    </recommendedName>
</protein>
<dbReference type="AlphaFoldDB" id="A0AAD7TZQ5"/>
<reference evidence="2" key="1">
    <citation type="submission" date="2022-11" db="EMBL/GenBank/DDBJ databases">
        <title>Genome Sequence of Cubamyces cubensis.</title>
        <authorList>
            <person name="Buettner E."/>
        </authorList>
    </citation>
    <scope>NUCLEOTIDE SEQUENCE</scope>
    <source>
        <strain evidence="2">MPL-01</strain>
    </source>
</reference>
<organism evidence="2 3">
    <name type="scientific">Trametes cubensis</name>
    <dbReference type="NCBI Taxonomy" id="1111947"/>
    <lineage>
        <taxon>Eukaryota</taxon>
        <taxon>Fungi</taxon>
        <taxon>Dikarya</taxon>
        <taxon>Basidiomycota</taxon>
        <taxon>Agaricomycotina</taxon>
        <taxon>Agaricomycetes</taxon>
        <taxon>Polyporales</taxon>
        <taxon>Polyporaceae</taxon>
        <taxon>Trametes</taxon>
    </lineage>
</organism>
<feature type="region of interest" description="Disordered" evidence="1">
    <location>
        <begin position="226"/>
        <end position="246"/>
    </location>
</feature>
<evidence type="ECO:0000256" key="1">
    <source>
        <dbReference type="SAM" id="MobiDB-lite"/>
    </source>
</evidence>
<name>A0AAD7TZQ5_9APHY</name>
<dbReference type="Proteomes" id="UP001215151">
    <property type="component" value="Unassembled WGS sequence"/>
</dbReference>
<dbReference type="EMBL" id="JAPEVG010000037">
    <property type="protein sequence ID" value="KAJ8494350.1"/>
    <property type="molecule type" value="Genomic_DNA"/>
</dbReference>